<sequence length="287" mass="31590">MKIGELFQENKTVMSLEVFPPKKESGLETIYDTLQSLGSLAPDFVSITYGAGGSGGCNQTLELAATIKERYGIEPLHHLTCVNNGTEDLSELLAGMKAADVKNILALRGDLPETGAPREDFCYAKDLVAAIKQDPDFCVGAACYPEGHISQAEDQENYQHLLEKEQAGADFFISQLFFDNDCFYRMVEEARKAGVTKPLVAGIMPILSKAQVQKMIFMCGSSLPSKLIKLIHRYGDNPQDLQKASLEYAWQQLGDLVAHGVDGVHLYTMNRPEIALQTFDYLRGGSL</sequence>
<reference evidence="9" key="1">
    <citation type="submission" date="2023-03" db="EMBL/GenBank/DDBJ databases">
        <authorList>
            <person name="Shen W."/>
            <person name="Cai J."/>
        </authorList>
    </citation>
    <scope>NUCLEOTIDE SEQUENCE</scope>
    <source>
        <strain evidence="9">B226-2</strain>
    </source>
</reference>
<keyword evidence="5 8" id="KW-0274">FAD</keyword>
<dbReference type="SUPFAM" id="SSF51730">
    <property type="entry name" value="FAD-linked oxidoreductase"/>
    <property type="match status" value="1"/>
</dbReference>
<dbReference type="RefSeq" id="WP_311835346.1">
    <property type="nucleotide sequence ID" value="NZ_JARQBJ010000003.1"/>
</dbReference>
<comment type="catalytic activity">
    <reaction evidence="7">
        <text>(6S)-5-methyl-5,6,7,8-tetrahydrofolate + NAD(+) = (6R)-5,10-methylene-5,6,7,8-tetrahydrofolate + NADH + H(+)</text>
        <dbReference type="Rhea" id="RHEA:19821"/>
        <dbReference type="ChEBI" id="CHEBI:15378"/>
        <dbReference type="ChEBI" id="CHEBI:15636"/>
        <dbReference type="ChEBI" id="CHEBI:18608"/>
        <dbReference type="ChEBI" id="CHEBI:57540"/>
        <dbReference type="ChEBI" id="CHEBI:57945"/>
        <dbReference type="EC" id="1.5.1.54"/>
    </reaction>
    <physiologicalReaction direction="right-to-left" evidence="7">
        <dbReference type="Rhea" id="RHEA:19823"/>
    </physiologicalReaction>
</comment>
<evidence type="ECO:0000256" key="6">
    <source>
        <dbReference type="ARBA" id="ARBA00023002"/>
    </source>
</evidence>
<proteinExistence type="inferred from homology"/>
<dbReference type="PANTHER" id="PTHR45754">
    <property type="entry name" value="METHYLENETETRAHYDROFOLATE REDUCTASE"/>
    <property type="match status" value="1"/>
</dbReference>
<dbReference type="Pfam" id="PF02219">
    <property type="entry name" value="MTHFR"/>
    <property type="match status" value="1"/>
</dbReference>
<protein>
    <recommendedName>
        <fullName evidence="8">Methylenetetrahydrofolate reductase</fullName>
    </recommendedName>
</protein>
<dbReference type="PANTHER" id="PTHR45754:SF3">
    <property type="entry name" value="METHYLENETETRAHYDROFOLATE REDUCTASE (NADPH)"/>
    <property type="match status" value="1"/>
</dbReference>
<dbReference type="InterPro" id="IPR029041">
    <property type="entry name" value="FAD-linked_oxidoreductase-like"/>
</dbReference>
<dbReference type="InterPro" id="IPR003171">
    <property type="entry name" value="Mehydrof_redctse-like"/>
</dbReference>
<dbReference type="GO" id="GO:0071949">
    <property type="term" value="F:FAD binding"/>
    <property type="evidence" value="ECO:0007669"/>
    <property type="project" value="TreeGrafter"/>
</dbReference>
<evidence type="ECO:0000256" key="7">
    <source>
        <dbReference type="ARBA" id="ARBA00048628"/>
    </source>
</evidence>
<accession>A0AAW8U2J4</accession>
<evidence type="ECO:0000256" key="4">
    <source>
        <dbReference type="ARBA" id="ARBA00022630"/>
    </source>
</evidence>
<dbReference type="Gene3D" id="3.20.20.220">
    <property type="match status" value="1"/>
</dbReference>
<comment type="caution">
    <text evidence="9">The sequence shown here is derived from an EMBL/GenBank/DDBJ whole genome shotgun (WGS) entry which is preliminary data.</text>
</comment>
<dbReference type="GO" id="GO:0009086">
    <property type="term" value="P:methionine biosynthetic process"/>
    <property type="evidence" value="ECO:0007669"/>
    <property type="project" value="TreeGrafter"/>
</dbReference>
<evidence type="ECO:0000256" key="3">
    <source>
        <dbReference type="ARBA" id="ARBA00006743"/>
    </source>
</evidence>
<gene>
    <name evidence="9" type="ORF">P7H43_06595</name>
</gene>
<evidence type="ECO:0000313" key="9">
    <source>
        <dbReference type="EMBL" id="MDT2810145.1"/>
    </source>
</evidence>
<evidence type="ECO:0000256" key="8">
    <source>
        <dbReference type="RuleBase" id="RU003862"/>
    </source>
</evidence>
<keyword evidence="4 8" id="KW-0285">Flavoprotein</keyword>
<evidence type="ECO:0000256" key="1">
    <source>
        <dbReference type="ARBA" id="ARBA00001974"/>
    </source>
</evidence>
<organism evidence="9 10">
    <name type="scientific">Enterococcus asini</name>
    <dbReference type="NCBI Taxonomy" id="57732"/>
    <lineage>
        <taxon>Bacteria</taxon>
        <taxon>Bacillati</taxon>
        <taxon>Bacillota</taxon>
        <taxon>Bacilli</taxon>
        <taxon>Lactobacillales</taxon>
        <taxon>Enterococcaceae</taxon>
        <taxon>Enterococcus</taxon>
    </lineage>
</organism>
<evidence type="ECO:0000313" key="10">
    <source>
        <dbReference type="Proteomes" id="UP001256711"/>
    </source>
</evidence>
<dbReference type="EMBL" id="JARQBJ010000003">
    <property type="protein sequence ID" value="MDT2810145.1"/>
    <property type="molecule type" value="Genomic_DNA"/>
</dbReference>
<dbReference type="Proteomes" id="UP001256711">
    <property type="component" value="Unassembled WGS sequence"/>
</dbReference>
<name>A0AAW8U2J4_9ENTE</name>
<dbReference type="GO" id="GO:0005829">
    <property type="term" value="C:cytosol"/>
    <property type="evidence" value="ECO:0007669"/>
    <property type="project" value="TreeGrafter"/>
</dbReference>
<dbReference type="GO" id="GO:0106312">
    <property type="term" value="F:methylenetetrahydrofolate reductase (NADH) activity"/>
    <property type="evidence" value="ECO:0007669"/>
    <property type="project" value="UniProtKB-EC"/>
</dbReference>
<keyword evidence="6 8" id="KW-0560">Oxidoreductase</keyword>
<evidence type="ECO:0000256" key="2">
    <source>
        <dbReference type="ARBA" id="ARBA00004777"/>
    </source>
</evidence>
<evidence type="ECO:0000256" key="5">
    <source>
        <dbReference type="ARBA" id="ARBA00022827"/>
    </source>
</evidence>
<dbReference type="AlphaFoldDB" id="A0AAW8U2J4"/>
<dbReference type="CDD" id="cd00537">
    <property type="entry name" value="MTHFR"/>
    <property type="match status" value="1"/>
</dbReference>
<dbReference type="GO" id="GO:0035999">
    <property type="term" value="P:tetrahydrofolate interconversion"/>
    <property type="evidence" value="ECO:0007669"/>
    <property type="project" value="TreeGrafter"/>
</dbReference>
<comment type="similarity">
    <text evidence="3 8">Belongs to the methylenetetrahydrofolate reductase family.</text>
</comment>
<comment type="cofactor">
    <cofactor evidence="1 8">
        <name>FAD</name>
        <dbReference type="ChEBI" id="CHEBI:57692"/>
    </cofactor>
</comment>
<comment type="pathway">
    <text evidence="2 8">One-carbon metabolism; tetrahydrofolate interconversion.</text>
</comment>